<dbReference type="EMBL" id="CP109135">
    <property type="protein sequence ID" value="WSD18078.1"/>
    <property type="molecule type" value="Genomic_DNA"/>
</dbReference>
<evidence type="ECO:0008006" key="4">
    <source>
        <dbReference type="Google" id="ProtNLM"/>
    </source>
</evidence>
<accession>A0ABZ1HKF9</accession>
<feature type="region of interest" description="Disordered" evidence="1">
    <location>
        <begin position="181"/>
        <end position="251"/>
    </location>
</feature>
<dbReference type="RefSeq" id="WP_326760881.1">
    <property type="nucleotide sequence ID" value="NZ_CP109135.1"/>
</dbReference>
<feature type="compositionally biased region" description="Basic and acidic residues" evidence="1">
    <location>
        <begin position="201"/>
        <end position="219"/>
    </location>
</feature>
<evidence type="ECO:0000313" key="2">
    <source>
        <dbReference type="EMBL" id="WSD18078.1"/>
    </source>
</evidence>
<name>A0ABZ1HKF9_STRPH</name>
<protein>
    <recommendedName>
        <fullName evidence="4">Secreted protein</fullName>
    </recommendedName>
</protein>
<evidence type="ECO:0000313" key="3">
    <source>
        <dbReference type="Proteomes" id="UP001340816"/>
    </source>
</evidence>
<feature type="compositionally biased region" description="Basic and acidic residues" evidence="1">
    <location>
        <begin position="185"/>
        <end position="194"/>
    </location>
</feature>
<evidence type="ECO:0000256" key="1">
    <source>
        <dbReference type="SAM" id="MobiDB-lite"/>
    </source>
</evidence>
<proteinExistence type="predicted"/>
<gene>
    <name evidence="2" type="ORF">OHB35_35345</name>
</gene>
<organism evidence="2 3">
    <name type="scientific">Streptomyces phaeochromogenes</name>
    <dbReference type="NCBI Taxonomy" id="1923"/>
    <lineage>
        <taxon>Bacteria</taxon>
        <taxon>Bacillati</taxon>
        <taxon>Actinomycetota</taxon>
        <taxon>Actinomycetes</taxon>
        <taxon>Kitasatosporales</taxon>
        <taxon>Streptomycetaceae</taxon>
        <taxon>Streptomyces</taxon>
        <taxon>Streptomyces phaeochromogenes group</taxon>
    </lineage>
</organism>
<keyword evidence="3" id="KW-1185">Reference proteome</keyword>
<reference evidence="2 3" key="1">
    <citation type="submission" date="2022-10" db="EMBL/GenBank/DDBJ databases">
        <title>The complete genomes of actinobacterial strains from the NBC collection.</title>
        <authorList>
            <person name="Joergensen T.S."/>
            <person name="Alvarez Arevalo M."/>
            <person name="Sterndorff E.B."/>
            <person name="Faurdal D."/>
            <person name="Vuksanovic O."/>
            <person name="Mourched A.-S."/>
            <person name="Charusanti P."/>
            <person name="Shaw S."/>
            <person name="Blin K."/>
            <person name="Weber T."/>
        </authorList>
    </citation>
    <scope>NUCLEOTIDE SEQUENCE [LARGE SCALE GENOMIC DNA]</scope>
    <source>
        <strain evidence="2 3">NBC 01752</strain>
    </source>
</reference>
<sequence>MSTGVIILLIVVAVALVAAVVARSVAARGAGGGRGLKRRFGPEYDRAVARHDGDTKAAEHELEERVKRHGSLREQPLESSARERYMVRWTAVQEQFVDSPRDAVVEADRLIAEVAGARGFPDGSRHDEQLDALSVHHAHHVHGYRRVHRAAHAPTNGSGAGPAAGTEELREALVEARALFQDLTAPDRGDEKALARGKSAPQEKTEKAEKAEKAGKAEEAPAATRTDTNTDSSRGRTHAPWALNRRHVKGS</sequence>
<dbReference type="Proteomes" id="UP001340816">
    <property type="component" value="Chromosome"/>
</dbReference>